<keyword evidence="2" id="KW-0808">Transferase</keyword>
<dbReference type="PANTHER" id="PTHR11783">
    <property type="entry name" value="SULFOTRANSFERASE SULT"/>
    <property type="match status" value="1"/>
</dbReference>
<evidence type="ECO:0000256" key="1">
    <source>
        <dbReference type="ARBA" id="ARBA00005771"/>
    </source>
</evidence>
<reference evidence="4 5" key="1">
    <citation type="submission" date="2022-05" db="EMBL/GenBank/DDBJ databases">
        <authorList>
            <consortium name="Genoscope - CEA"/>
            <person name="William W."/>
        </authorList>
    </citation>
    <scope>NUCLEOTIDE SEQUENCE [LARGE SCALE GENOMIC DNA]</scope>
</reference>
<dbReference type="SUPFAM" id="SSF52540">
    <property type="entry name" value="P-loop containing nucleoside triphosphate hydrolases"/>
    <property type="match status" value="1"/>
</dbReference>
<name>A0ABN8SJA2_9CNID</name>
<dbReference type="EMBL" id="CALNXI010002954">
    <property type="protein sequence ID" value="CAH3191573.1"/>
    <property type="molecule type" value="Genomic_DNA"/>
</dbReference>
<feature type="domain" description="Sulfotransferase" evidence="3">
    <location>
        <begin position="246"/>
        <end position="360"/>
    </location>
</feature>
<sequence length="368" mass="42576">MARRFPVIRITEGEWTSVKFWRLLGVNIPCFFTNDPAFLADYIANFETRLDDVFVVSYPKSGTTWVQEIVWQICNKGAISSEKLTLRSPFLEASSSNTGQPVLETLSSPRLIKSHLPYSTIPRRANKDAQCKYIYVARNPKDVAVSHFHFEEKMKESGNGYNGPWDFYSKLFIEGNGSLGNHDNDDSAIWQEHRVKPKDILRMSLVLLSNQEILLRNINTQHMRITNPLTQGGVCVLVVNCLCFFCFGHWNDHVLNWWKHKDDPNVLFLKYEDLHKDLQYHVRVIADFLHKPLSDELISRIAAQCTFQGMKANEISYKIRDEQESSPWLRKGVVGGWKSYFTTELNERFQKEVLAKLEGSGLEFDFEI</sequence>
<evidence type="ECO:0000313" key="5">
    <source>
        <dbReference type="Proteomes" id="UP001159427"/>
    </source>
</evidence>
<dbReference type="Proteomes" id="UP001159427">
    <property type="component" value="Unassembled WGS sequence"/>
</dbReference>
<comment type="similarity">
    <text evidence="1">Belongs to the sulfotransferase 1 family.</text>
</comment>
<feature type="domain" description="Sulfotransferase" evidence="3">
    <location>
        <begin position="51"/>
        <end position="191"/>
    </location>
</feature>
<evidence type="ECO:0000313" key="4">
    <source>
        <dbReference type="EMBL" id="CAH3191573.1"/>
    </source>
</evidence>
<accession>A0ABN8SJA2</accession>
<evidence type="ECO:0000256" key="2">
    <source>
        <dbReference type="ARBA" id="ARBA00022679"/>
    </source>
</evidence>
<protein>
    <recommendedName>
        <fullName evidence="3">Sulfotransferase domain-containing protein</fullName>
    </recommendedName>
</protein>
<dbReference type="InterPro" id="IPR027417">
    <property type="entry name" value="P-loop_NTPase"/>
</dbReference>
<gene>
    <name evidence="4" type="ORF">PEVE_00022089</name>
</gene>
<dbReference type="InterPro" id="IPR000863">
    <property type="entry name" value="Sulfotransferase_dom"/>
</dbReference>
<dbReference type="Pfam" id="PF00685">
    <property type="entry name" value="Sulfotransfer_1"/>
    <property type="match status" value="2"/>
</dbReference>
<proteinExistence type="inferred from homology"/>
<dbReference type="Gene3D" id="3.40.50.300">
    <property type="entry name" value="P-loop containing nucleotide triphosphate hydrolases"/>
    <property type="match status" value="2"/>
</dbReference>
<comment type="caution">
    <text evidence="4">The sequence shown here is derived from an EMBL/GenBank/DDBJ whole genome shotgun (WGS) entry which is preliminary data.</text>
</comment>
<keyword evidence="5" id="KW-1185">Reference proteome</keyword>
<organism evidence="4 5">
    <name type="scientific">Porites evermanni</name>
    <dbReference type="NCBI Taxonomy" id="104178"/>
    <lineage>
        <taxon>Eukaryota</taxon>
        <taxon>Metazoa</taxon>
        <taxon>Cnidaria</taxon>
        <taxon>Anthozoa</taxon>
        <taxon>Hexacorallia</taxon>
        <taxon>Scleractinia</taxon>
        <taxon>Fungiina</taxon>
        <taxon>Poritidae</taxon>
        <taxon>Porites</taxon>
    </lineage>
</organism>
<evidence type="ECO:0000259" key="3">
    <source>
        <dbReference type="Pfam" id="PF00685"/>
    </source>
</evidence>